<accession>A0A507FNQ5</accession>
<keyword evidence="12" id="KW-1185">Reference proteome</keyword>
<evidence type="ECO:0000256" key="7">
    <source>
        <dbReference type="RuleBase" id="RU003827"/>
    </source>
</evidence>
<comment type="similarity">
    <text evidence="2 7">Belongs to the EMP24/GP25L family.</text>
</comment>
<name>A0A507FNQ5_9FUNG</name>
<keyword evidence="4 9" id="KW-0732">Signal</keyword>
<dbReference type="EMBL" id="QEAP01000010">
    <property type="protein sequence ID" value="TPX78071.1"/>
    <property type="molecule type" value="Genomic_DNA"/>
</dbReference>
<evidence type="ECO:0000256" key="6">
    <source>
        <dbReference type="ARBA" id="ARBA00023136"/>
    </source>
</evidence>
<gene>
    <name evidence="11" type="ORF">CcCBS67573_g00685</name>
</gene>
<comment type="subcellular location">
    <subcellularLocation>
        <location evidence="1 7">Membrane</location>
        <topology evidence="1 7">Single-pass type I membrane protein</topology>
    </subcellularLocation>
</comment>
<evidence type="ECO:0000256" key="2">
    <source>
        <dbReference type="ARBA" id="ARBA00007104"/>
    </source>
</evidence>
<dbReference type="GO" id="GO:0016020">
    <property type="term" value="C:membrane"/>
    <property type="evidence" value="ECO:0007669"/>
    <property type="project" value="UniProtKB-SubCell"/>
</dbReference>
<dbReference type="PANTHER" id="PTHR22811">
    <property type="entry name" value="TRANSMEMBRANE EMP24 DOMAIN-CONTAINING PROTEIN"/>
    <property type="match status" value="1"/>
</dbReference>
<protein>
    <recommendedName>
        <fullName evidence="10">GOLD domain-containing protein</fullName>
    </recommendedName>
</protein>
<feature type="chain" id="PRO_5021205119" description="GOLD domain-containing protein" evidence="9">
    <location>
        <begin position="17"/>
        <end position="213"/>
    </location>
</feature>
<keyword evidence="3 7" id="KW-0812">Transmembrane</keyword>
<evidence type="ECO:0000256" key="3">
    <source>
        <dbReference type="ARBA" id="ARBA00022692"/>
    </source>
</evidence>
<dbReference type="PROSITE" id="PS50866">
    <property type="entry name" value="GOLD"/>
    <property type="match status" value="1"/>
</dbReference>
<proteinExistence type="inferred from homology"/>
<evidence type="ECO:0000256" key="1">
    <source>
        <dbReference type="ARBA" id="ARBA00004479"/>
    </source>
</evidence>
<keyword evidence="5 8" id="KW-1133">Transmembrane helix</keyword>
<dbReference type="AlphaFoldDB" id="A0A507FNQ5"/>
<dbReference type="SMART" id="SM01190">
    <property type="entry name" value="EMP24_GP25L"/>
    <property type="match status" value="1"/>
</dbReference>
<feature type="domain" description="GOLD" evidence="10">
    <location>
        <begin position="30"/>
        <end position="125"/>
    </location>
</feature>
<evidence type="ECO:0000313" key="12">
    <source>
        <dbReference type="Proteomes" id="UP000320333"/>
    </source>
</evidence>
<organism evidence="11 12">
    <name type="scientific">Chytriomyces confervae</name>
    <dbReference type="NCBI Taxonomy" id="246404"/>
    <lineage>
        <taxon>Eukaryota</taxon>
        <taxon>Fungi</taxon>
        <taxon>Fungi incertae sedis</taxon>
        <taxon>Chytridiomycota</taxon>
        <taxon>Chytridiomycota incertae sedis</taxon>
        <taxon>Chytridiomycetes</taxon>
        <taxon>Chytridiales</taxon>
        <taxon>Chytriomycetaceae</taxon>
        <taxon>Chytriomyces</taxon>
    </lineage>
</organism>
<evidence type="ECO:0000256" key="8">
    <source>
        <dbReference type="SAM" id="Phobius"/>
    </source>
</evidence>
<evidence type="ECO:0000256" key="4">
    <source>
        <dbReference type="ARBA" id="ARBA00022729"/>
    </source>
</evidence>
<dbReference type="Proteomes" id="UP000320333">
    <property type="component" value="Unassembled WGS sequence"/>
</dbReference>
<dbReference type="Pfam" id="PF01105">
    <property type="entry name" value="EMP24_GP25L"/>
    <property type="match status" value="1"/>
</dbReference>
<reference evidence="11 12" key="1">
    <citation type="journal article" date="2019" name="Sci. Rep.">
        <title>Comparative genomics of chytrid fungi reveal insights into the obligate biotrophic and pathogenic lifestyle of Synchytrium endobioticum.</title>
        <authorList>
            <person name="van de Vossenberg B.T.L.H."/>
            <person name="Warris S."/>
            <person name="Nguyen H.D.T."/>
            <person name="van Gent-Pelzer M.P.E."/>
            <person name="Joly D.L."/>
            <person name="van de Geest H.C."/>
            <person name="Bonants P.J.M."/>
            <person name="Smith D.S."/>
            <person name="Levesque C.A."/>
            <person name="van der Lee T.A.J."/>
        </authorList>
    </citation>
    <scope>NUCLEOTIDE SEQUENCE [LARGE SCALE GENOMIC DNA]</scope>
    <source>
        <strain evidence="11 12">CBS 675.73</strain>
    </source>
</reference>
<evidence type="ECO:0000256" key="9">
    <source>
        <dbReference type="SAM" id="SignalP"/>
    </source>
</evidence>
<evidence type="ECO:0000313" key="11">
    <source>
        <dbReference type="EMBL" id="TPX78071.1"/>
    </source>
</evidence>
<feature type="transmembrane region" description="Helical" evidence="8">
    <location>
        <begin position="181"/>
        <end position="203"/>
    </location>
</feature>
<dbReference type="InterPro" id="IPR009038">
    <property type="entry name" value="GOLD_dom"/>
</dbReference>
<keyword evidence="6 8" id="KW-0472">Membrane</keyword>
<feature type="signal peptide" evidence="9">
    <location>
        <begin position="1"/>
        <end position="16"/>
    </location>
</feature>
<comment type="caution">
    <text evidence="11">The sequence shown here is derived from an EMBL/GenBank/DDBJ whole genome shotgun (WGS) entry which is preliminary data.</text>
</comment>
<dbReference type="STRING" id="246404.A0A507FNQ5"/>
<sequence length="213" mass="24249">MHKLLVLVLTAIHIAAIKFELPSAPPGGVRRCVKQYIAADTLIVGHYEIGPDQSKEQRIDVEVFDDAAMASKYYHKNSVTEGSQKFTFNTHETANIHYCFTNTNSNPAYHESQGHKRTVALHVDTGAEAEDFSETKKTLEPLEQELYRLERISQQLIKEMDVLKADEEKMRDVNESTNTRVAWLSTLSIIVLVAAAAWQLHYLRSFFRSKKIL</sequence>
<evidence type="ECO:0000256" key="5">
    <source>
        <dbReference type="ARBA" id="ARBA00022989"/>
    </source>
</evidence>
<dbReference type="InterPro" id="IPR015720">
    <property type="entry name" value="Emp24-like"/>
</dbReference>
<evidence type="ECO:0000259" key="10">
    <source>
        <dbReference type="PROSITE" id="PS50866"/>
    </source>
</evidence>
<dbReference type="OrthoDB" id="759142at2759"/>